<keyword evidence="2" id="KW-0238">DNA-binding</keyword>
<dbReference type="PROSITE" id="PS01124">
    <property type="entry name" value="HTH_ARAC_FAMILY_2"/>
    <property type="match status" value="1"/>
</dbReference>
<dbReference type="InterPro" id="IPR018060">
    <property type="entry name" value="HTH_AraC"/>
</dbReference>
<gene>
    <name evidence="5" type="ORF">INT08_02540</name>
</gene>
<evidence type="ECO:0000256" key="1">
    <source>
        <dbReference type="ARBA" id="ARBA00023015"/>
    </source>
</evidence>
<dbReference type="PROSITE" id="PS00041">
    <property type="entry name" value="HTH_ARAC_FAMILY_1"/>
    <property type="match status" value="1"/>
</dbReference>
<proteinExistence type="predicted"/>
<dbReference type="EMBL" id="JADGII010000003">
    <property type="protein sequence ID" value="MBF0636060.1"/>
    <property type="molecule type" value="Genomic_DNA"/>
</dbReference>
<dbReference type="PANTHER" id="PTHR47893:SF1">
    <property type="entry name" value="REGULATORY PROTEIN PCHR"/>
    <property type="match status" value="1"/>
</dbReference>
<evidence type="ECO:0000313" key="5">
    <source>
        <dbReference type="EMBL" id="MBF0636060.1"/>
    </source>
</evidence>
<keyword evidence="1" id="KW-0805">Transcription regulation</keyword>
<evidence type="ECO:0000256" key="3">
    <source>
        <dbReference type="ARBA" id="ARBA00023163"/>
    </source>
</evidence>
<dbReference type="Gene3D" id="1.10.10.60">
    <property type="entry name" value="Homeodomain-like"/>
    <property type="match status" value="1"/>
</dbReference>
<organism evidence="5 6">
    <name type="scientific">Prosthecochloris ethylica</name>
    <dbReference type="NCBI Taxonomy" id="2743976"/>
    <lineage>
        <taxon>Bacteria</taxon>
        <taxon>Pseudomonadati</taxon>
        <taxon>Chlorobiota</taxon>
        <taxon>Chlorobiia</taxon>
        <taxon>Chlorobiales</taxon>
        <taxon>Chlorobiaceae</taxon>
        <taxon>Prosthecochloris</taxon>
    </lineage>
</organism>
<reference evidence="5 6" key="1">
    <citation type="journal article" date="2020" name="Microorganisms">
        <title>Simultaneous Genome Sequencing of Prosthecochloris ethylica and Desulfuromonas acetoxidans within a Syntrophic Mixture Reveals Unique Pili and Protein Interactions.</title>
        <authorList>
            <person name="Kyndt J.A."/>
            <person name="Van Beeumen J.J."/>
            <person name="Meyer T.E."/>
        </authorList>
    </citation>
    <scope>NUCLEOTIDE SEQUENCE [LARGE SCALE GENOMIC DNA]</scope>
    <source>
        <strain evidence="5 6">N3</strain>
    </source>
</reference>
<accession>A0ABR9XPU1</accession>
<sequence length="321" mass="36782">MKNGLCLTSAANSESHWSFPDALGRGGFRKIVIRKGFELWITDCLPYRDILCQEKNLSSVVLFGFCLQGRYSGRLDKNRFSFSLASGEHYLFCSKNLQGSGMMVEGVQHYFVSLLIGSELLLSYLDDDRSLFQEVLREVMSGSDDRFLFRVEQMTSDMRLALGQIIDCPYRGTSRRLFLESRCLELMAYQLQQFSGDRLVASCQRDCLILNPSEKIKIERVRRFLLDNLAAPVKLDDLVSIAGMSHPKLNRCFRQLYGRTVFEFLRAERLLKARELIDIQGRTVTEAAYMAGYSSLSHFSKVYRQYFGVSPAPGTRRKKRA</sequence>
<dbReference type="InterPro" id="IPR053142">
    <property type="entry name" value="PchR_regulatory_protein"/>
</dbReference>
<comment type="caution">
    <text evidence="5">The sequence shown here is derived from an EMBL/GenBank/DDBJ whole genome shotgun (WGS) entry which is preliminary data.</text>
</comment>
<dbReference type="PANTHER" id="PTHR47893">
    <property type="entry name" value="REGULATORY PROTEIN PCHR"/>
    <property type="match status" value="1"/>
</dbReference>
<dbReference type="SUPFAM" id="SSF46689">
    <property type="entry name" value="Homeodomain-like"/>
    <property type="match status" value="2"/>
</dbReference>
<dbReference type="InterPro" id="IPR018062">
    <property type="entry name" value="HTH_AraC-typ_CS"/>
</dbReference>
<dbReference type="Proteomes" id="UP000619838">
    <property type="component" value="Unassembled WGS sequence"/>
</dbReference>
<dbReference type="SMART" id="SM00342">
    <property type="entry name" value="HTH_ARAC"/>
    <property type="match status" value="1"/>
</dbReference>
<keyword evidence="3" id="KW-0804">Transcription</keyword>
<feature type="domain" description="HTH araC/xylS-type" evidence="4">
    <location>
        <begin position="219"/>
        <end position="317"/>
    </location>
</feature>
<dbReference type="InterPro" id="IPR009057">
    <property type="entry name" value="Homeodomain-like_sf"/>
</dbReference>
<evidence type="ECO:0000259" key="4">
    <source>
        <dbReference type="PROSITE" id="PS01124"/>
    </source>
</evidence>
<evidence type="ECO:0000256" key="2">
    <source>
        <dbReference type="ARBA" id="ARBA00023125"/>
    </source>
</evidence>
<evidence type="ECO:0000313" key="6">
    <source>
        <dbReference type="Proteomes" id="UP000619838"/>
    </source>
</evidence>
<keyword evidence="6" id="KW-1185">Reference proteome</keyword>
<dbReference type="RefSeq" id="WP_175187778.1">
    <property type="nucleotide sequence ID" value="NZ_JABVZQ010000020.1"/>
</dbReference>
<name>A0ABR9XPU1_9CHLB</name>
<dbReference type="Pfam" id="PF12833">
    <property type="entry name" value="HTH_18"/>
    <property type="match status" value="1"/>
</dbReference>
<protein>
    <submittedName>
        <fullName evidence="5">Helix-turn-helix transcriptional regulator</fullName>
    </submittedName>
</protein>